<accession>A0A916WQN2</accession>
<evidence type="ECO:0008006" key="5">
    <source>
        <dbReference type="Google" id="ProtNLM"/>
    </source>
</evidence>
<dbReference type="InterPro" id="IPR024572">
    <property type="entry name" value="RcnB"/>
</dbReference>
<feature type="compositionally biased region" description="Gly residues" evidence="1">
    <location>
        <begin position="42"/>
        <end position="59"/>
    </location>
</feature>
<reference evidence="3" key="1">
    <citation type="journal article" date="2014" name="Int. J. Syst. Evol. Microbiol.">
        <title>Complete genome sequence of Corynebacterium casei LMG S-19264T (=DSM 44701T), isolated from a smear-ripened cheese.</title>
        <authorList>
            <consortium name="US DOE Joint Genome Institute (JGI-PGF)"/>
            <person name="Walter F."/>
            <person name="Albersmeier A."/>
            <person name="Kalinowski J."/>
            <person name="Ruckert C."/>
        </authorList>
    </citation>
    <scope>NUCLEOTIDE SEQUENCE</scope>
    <source>
        <strain evidence="3">CGMCC 1.15330</strain>
    </source>
</reference>
<feature type="compositionally biased region" description="Basic and acidic residues" evidence="1">
    <location>
        <begin position="111"/>
        <end position="147"/>
    </location>
</feature>
<evidence type="ECO:0000256" key="2">
    <source>
        <dbReference type="SAM" id="SignalP"/>
    </source>
</evidence>
<feature type="compositionally biased region" description="Basic and acidic residues" evidence="1">
    <location>
        <begin position="22"/>
        <end position="34"/>
    </location>
</feature>
<keyword evidence="2" id="KW-0732">Signal</keyword>
<evidence type="ECO:0000256" key="1">
    <source>
        <dbReference type="SAM" id="MobiDB-lite"/>
    </source>
</evidence>
<feature type="signal peptide" evidence="2">
    <location>
        <begin position="1"/>
        <end position="21"/>
    </location>
</feature>
<evidence type="ECO:0000313" key="3">
    <source>
        <dbReference type="EMBL" id="GGB20629.1"/>
    </source>
</evidence>
<protein>
    <recommendedName>
        <fullName evidence="5">ATP-dependent RNA helicase</fullName>
    </recommendedName>
</protein>
<feature type="chain" id="PRO_5037087778" description="ATP-dependent RNA helicase" evidence="2">
    <location>
        <begin position="22"/>
        <end position="295"/>
    </location>
</feature>
<evidence type="ECO:0000313" key="4">
    <source>
        <dbReference type="Proteomes" id="UP000623067"/>
    </source>
</evidence>
<organism evidence="3 4">
    <name type="scientific">Sphingomonas metalli</name>
    <dbReference type="NCBI Taxonomy" id="1779358"/>
    <lineage>
        <taxon>Bacteria</taxon>
        <taxon>Pseudomonadati</taxon>
        <taxon>Pseudomonadota</taxon>
        <taxon>Alphaproteobacteria</taxon>
        <taxon>Sphingomonadales</taxon>
        <taxon>Sphingomonadaceae</taxon>
        <taxon>Sphingomonas</taxon>
    </lineage>
</organism>
<dbReference type="Proteomes" id="UP000623067">
    <property type="component" value="Unassembled WGS sequence"/>
</dbReference>
<comment type="caution">
    <text evidence="3">The sequence shown here is derived from an EMBL/GenBank/DDBJ whole genome shotgun (WGS) entry which is preliminary data.</text>
</comment>
<name>A0A916WQN2_9SPHN</name>
<proteinExistence type="predicted"/>
<keyword evidence="4" id="KW-1185">Reference proteome</keyword>
<dbReference type="Gene3D" id="3.10.450.160">
    <property type="entry name" value="inner membrane protein cigr"/>
    <property type="match status" value="1"/>
</dbReference>
<gene>
    <name evidence="3" type="ORF">GCM10011380_07770</name>
</gene>
<sequence length="295" mass="34120">MRKLIGALLAAAMVTPVAAEAQRGRFENRPDGEARPAAPRQGWGGRQWNGPRPDGGGGRMAPPQDAGSPPPAPRFEPQAPAANRPLQEGRRDFDRRDDGRGDPGRNTWRNDGPRPDGERRYEGPRPDGPRPDRPGEPRRDGGWRSAREENGVRVYDRRVERDRPLSAGRRDADRRYGWDGGRNDRGGYGDRSRWDRGWRGESRFDWMRWREANRDAYRLPRYYAPYDWNGGYRRFGIGITLSSGLWGRNYWIDDPWDYRLPEAYGPYRWIRYYDDALLVDLETGQVVDAVYGIFW</sequence>
<dbReference type="Pfam" id="PF11776">
    <property type="entry name" value="RcnB"/>
    <property type="match status" value="1"/>
</dbReference>
<feature type="region of interest" description="Disordered" evidence="1">
    <location>
        <begin position="16"/>
        <end position="147"/>
    </location>
</feature>
<reference evidence="3" key="2">
    <citation type="submission" date="2020-09" db="EMBL/GenBank/DDBJ databases">
        <authorList>
            <person name="Sun Q."/>
            <person name="Zhou Y."/>
        </authorList>
    </citation>
    <scope>NUCLEOTIDE SEQUENCE</scope>
    <source>
        <strain evidence="3">CGMCC 1.15330</strain>
    </source>
</reference>
<feature type="compositionally biased region" description="Basic and acidic residues" evidence="1">
    <location>
        <begin position="87"/>
        <end position="103"/>
    </location>
</feature>
<dbReference type="AlphaFoldDB" id="A0A916WQN2"/>
<dbReference type="RefSeq" id="WP_188657319.1">
    <property type="nucleotide sequence ID" value="NZ_BMIH01000001.1"/>
</dbReference>
<dbReference type="EMBL" id="BMIH01000001">
    <property type="protein sequence ID" value="GGB20629.1"/>
    <property type="molecule type" value="Genomic_DNA"/>
</dbReference>